<dbReference type="PANTHER" id="PTHR48063:SF98">
    <property type="entry name" value="LRR RECEPTOR-LIKE SERINE_THREONINE-PROTEIN KINASE FLS2"/>
    <property type="match status" value="1"/>
</dbReference>
<proteinExistence type="predicted"/>
<accession>A0A7J6DNL4</accession>
<evidence type="ECO:0000313" key="11">
    <source>
        <dbReference type="Proteomes" id="UP000583929"/>
    </source>
</evidence>
<keyword evidence="9" id="KW-0325">Glycoprotein</keyword>
<evidence type="ECO:0000313" key="10">
    <source>
        <dbReference type="EMBL" id="KAF4347694.1"/>
    </source>
</evidence>
<dbReference type="EMBL" id="JAATIQ010000783">
    <property type="protein sequence ID" value="KAF4347694.1"/>
    <property type="molecule type" value="Genomic_DNA"/>
</dbReference>
<keyword evidence="8" id="KW-0675">Receptor</keyword>
<comment type="subcellular location">
    <subcellularLocation>
        <location evidence="1">Membrane</location>
        <topology evidence="1">Single-pass type I membrane protein</topology>
    </subcellularLocation>
</comment>
<dbReference type="SUPFAM" id="SSF52058">
    <property type="entry name" value="L domain-like"/>
    <property type="match status" value="1"/>
</dbReference>
<dbReference type="PROSITE" id="PS51450">
    <property type="entry name" value="LRR"/>
    <property type="match status" value="1"/>
</dbReference>
<dbReference type="InterPro" id="IPR032675">
    <property type="entry name" value="LRR_dom_sf"/>
</dbReference>
<keyword evidence="5" id="KW-0677">Repeat</keyword>
<dbReference type="Proteomes" id="UP000583929">
    <property type="component" value="Unassembled WGS sequence"/>
</dbReference>
<dbReference type="PANTHER" id="PTHR48063">
    <property type="entry name" value="LRR RECEPTOR-LIKE KINASE"/>
    <property type="match status" value="1"/>
</dbReference>
<evidence type="ECO:0000256" key="8">
    <source>
        <dbReference type="ARBA" id="ARBA00023170"/>
    </source>
</evidence>
<evidence type="ECO:0000256" key="1">
    <source>
        <dbReference type="ARBA" id="ARBA00004479"/>
    </source>
</evidence>
<comment type="caution">
    <text evidence="10">The sequence shown here is derived from an EMBL/GenBank/DDBJ whole genome shotgun (WGS) entry which is preliminary data.</text>
</comment>
<dbReference type="PRINTS" id="PR00019">
    <property type="entry name" value="LEURICHRPT"/>
</dbReference>
<feature type="non-terminal residue" evidence="10">
    <location>
        <position position="200"/>
    </location>
</feature>
<dbReference type="AlphaFoldDB" id="A0A7J6DNL4"/>
<keyword evidence="2" id="KW-0433">Leucine-rich repeat</keyword>
<dbReference type="FunFam" id="3.80.10.10:FF:000041">
    <property type="entry name" value="LRR receptor-like serine/threonine-protein kinase ERECTA"/>
    <property type="match status" value="1"/>
</dbReference>
<organism evidence="10 11">
    <name type="scientific">Cannabis sativa</name>
    <name type="common">Hemp</name>
    <name type="synonym">Marijuana</name>
    <dbReference type="NCBI Taxonomy" id="3483"/>
    <lineage>
        <taxon>Eukaryota</taxon>
        <taxon>Viridiplantae</taxon>
        <taxon>Streptophyta</taxon>
        <taxon>Embryophyta</taxon>
        <taxon>Tracheophyta</taxon>
        <taxon>Spermatophyta</taxon>
        <taxon>Magnoliopsida</taxon>
        <taxon>eudicotyledons</taxon>
        <taxon>Gunneridae</taxon>
        <taxon>Pentapetalae</taxon>
        <taxon>rosids</taxon>
        <taxon>fabids</taxon>
        <taxon>Rosales</taxon>
        <taxon>Cannabaceae</taxon>
        <taxon>Cannabis</taxon>
    </lineage>
</organism>
<evidence type="ECO:0000256" key="6">
    <source>
        <dbReference type="ARBA" id="ARBA00022989"/>
    </source>
</evidence>
<gene>
    <name evidence="10" type="ORF">G4B88_017876</name>
</gene>
<protein>
    <submittedName>
        <fullName evidence="10">Uncharacterized protein</fullName>
    </submittedName>
</protein>
<dbReference type="InterPro" id="IPR046956">
    <property type="entry name" value="RLP23-like"/>
</dbReference>
<reference evidence="10 11" key="1">
    <citation type="journal article" date="2020" name="bioRxiv">
        <title>Sequence and annotation of 42 cannabis genomes reveals extensive copy number variation in cannabinoid synthesis and pathogen resistance genes.</title>
        <authorList>
            <person name="Mckernan K.J."/>
            <person name="Helbert Y."/>
            <person name="Kane L.T."/>
            <person name="Ebling H."/>
            <person name="Zhang L."/>
            <person name="Liu B."/>
            <person name="Eaton Z."/>
            <person name="Mclaughlin S."/>
            <person name="Kingan S."/>
            <person name="Baybayan P."/>
            <person name="Concepcion G."/>
            <person name="Jordan M."/>
            <person name="Riva A."/>
            <person name="Barbazuk W."/>
            <person name="Harkins T."/>
        </authorList>
    </citation>
    <scope>NUCLEOTIDE SEQUENCE [LARGE SCALE GENOMIC DNA]</scope>
    <source>
        <strain evidence="11">cv. Jamaican Lion 4</strain>
        <tissue evidence="10">Leaf</tissue>
    </source>
</reference>
<evidence type="ECO:0000256" key="4">
    <source>
        <dbReference type="ARBA" id="ARBA00022729"/>
    </source>
</evidence>
<dbReference type="GO" id="GO:0016020">
    <property type="term" value="C:membrane"/>
    <property type="evidence" value="ECO:0007669"/>
    <property type="project" value="UniProtKB-SubCell"/>
</dbReference>
<evidence type="ECO:0000256" key="7">
    <source>
        <dbReference type="ARBA" id="ARBA00023136"/>
    </source>
</evidence>
<keyword evidence="6" id="KW-1133">Transmembrane helix</keyword>
<dbReference type="InterPro" id="IPR001611">
    <property type="entry name" value="Leu-rich_rpt"/>
</dbReference>
<evidence type="ECO:0000256" key="2">
    <source>
        <dbReference type="ARBA" id="ARBA00022614"/>
    </source>
</evidence>
<evidence type="ECO:0000256" key="9">
    <source>
        <dbReference type="ARBA" id="ARBA00023180"/>
    </source>
</evidence>
<evidence type="ECO:0000256" key="3">
    <source>
        <dbReference type="ARBA" id="ARBA00022692"/>
    </source>
</evidence>
<keyword evidence="7" id="KW-0472">Membrane</keyword>
<evidence type="ECO:0000256" key="5">
    <source>
        <dbReference type="ARBA" id="ARBA00022737"/>
    </source>
</evidence>
<dbReference type="Gene3D" id="3.80.10.10">
    <property type="entry name" value="Ribonuclease Inhibitor"/>
    <property type="match status" value="1"/>
</dbReference>
<name>A0A7J6DNL4_CANSA</name>
<keyword evidence="11" id="KW-1185">Reference proteome</keyword>
<sequence>MLDLSKNNLSEALPSSMKNCTHFELQEYNIKASVTWKEKEYEYESILGLLGLLRVINLSSNRLDGEVPMELTDLVELAQLNLSRNNLSGAIPLNIGSLNKLESLDLSHNNFVGEIPIGLAKIFSLAYLDLSYNHLSGLCGLPLLIKCPGNHPIFKNDDPHDSDFDDEKWLDMSWFYIGLEVGIALGFIGIHFGRSHLGEP</sequence>
<keyword evidence="3" id="KW-0812">Transmembrane</keyword>
<keyword evidence="4" id="KW-0732">Signal</keyword>
<dbReference type="Pfam" id="PF00560">
    <property type="entry name" value="LRR_1"/>
    <property type="match status" value="5"/>
</dbReference>